<keyword evidence="2" id="KW-0964">Secreted</keyword>
<dbReference type="Gene3D" id="2.150.10.10">
    <property type="entry name" value="Serralysin-like metalloprotease, C-terminal"/>
    <property type="match status" value="4"/>
</dbReference>
<dbReference type="EMBL" id="CZQA01000001">
    <property type="protein sequence ID" value="CUS33710.1"/>
    <property type="molecule type" value="Genomic_DNA"/>
</dbReference>
<dbReference type="STRING" id="1742972.COMA1_11303"/>
<dbReference type="Proteomes" id="UP000199032">
    <property type="component" value="Unassembled WGS sequence"/>
</dbReference>
<comment type="subcellular location">
    <subcellularLocation>
        <location evidence="1">Secreted</location>
    </subcellularLocation>
</comment>
<dbReference type="AlphaFoldDB" id="A0A0S4LA66"/>
<proteinExistence type="predicted"/>
<dbReference type="PRINTS" id="PR00313">
    <property type="entry name" value="CABNDNGRPT"/>
</dbReference>
<dbReference type="RefSeq" id="WP_090745329.1">
    <property type="nucleotide sequence ID" value="NZ_CZQA01000001.1"/>
</dbReference>
<name>A0A0S4LA66_9BACT</name>
<organism evidence="4 5">
    <name type="scientific">Candidatus Nitrospira nitrosa</name>
    <dbReference type="NCBI Taxonomy" id="1742972"/>
    <lineage>
        <taxon>Bacteria</taxon>
        <taxon>Pseudomonadati</taxon>
        <taxon>Nitrospirota</taxon>
        <taxon>Nitrospiria</taxon>
        <taxon>Nitrospirales</taxon>
        <taxon>Nitrospiraceae</taxon>
        <taxon>Nitrospira</taxon>
    </lineage>
</organism>
<evidence type="ECO:0000256" key="1">
    <source>
        <dbReference type="ARBA" id="ARBA00004613"/>
    </source>
</evidence>
<dbReference type="GO" id="GO:0005509">
    <property type="term" value="F:calcium ion binding"/>
    <property type="evidence" value="ECO:0007669"/>
    <property type="project" value="InterPro"/>
</dbReference>
<keyword evidence="5" id="KW-1185">Reference proteome</keyword>
<dbReference type="InterPro" id="IPR011049">
    <property type="entry name" value="Serralysin-like_metalloprot_C"/>
</dbReference>
<accession>A0A0S4LA66</accession>
<dbReference type="InterPro" id="IPR001343">
    <property type="entry name" value="Hemolysn_Ca-bd"/>
</dbReference>
<dbReference type="Pfam" id="PF00353">
    <property type="entry name" value="HemolysinCabind"/>
    <property type="match status" value="5"/>
</dbReference>
<dbReference type="GO" id="GO:0005576">
    <property type="term" value="C:extracellular region"/>
    <property type="evidence" value="ECO:0007669"/>
    <property type="project" value="UniProtKB-SubCell"/>
</dbReference>
<evidence type="ECO:0000313" key="4">
    <source>
        <dbReference type="EMBL" id="CUS33710.1"/>
    </source>
</evidence>
<protein>
    <recommendedName>
        <fullName evidence="6">Calcium-binding protein</fullName>
    </recommendedName>
</protein>
<dbReference type="SUPFAM" id="SSF51120">
    <property type="entry name" value="beta-Roll"/>
    <property type="match status" value="4"/>
</dbReference>
<reference evidence="4 5" key="1">
    <citation type="submission" date="2015-10" db="EMBL/GenBank/DDBJ databases">
        <authorList>
            <person name="Gilbert D.G."/>
        </authorList>
    </citation>
    <scope>NUCLEOTIDE SEQUENCE [LARGE SCALE GENOMIC DNA]</scope>
    <source>
        <strain evidence="4">COMA1</strain>
    </source>
</reference>
<evidence type="ECO:0000256" key="3">
    <source>
        <dbReference type="SAM" id="MobiDB-lite"/>
    </source>
</evidence>
<sequence>MANIIGTNSNNTLNGTTSADTIIGRAGNDTLNGSGGNDRLNGGTGTDILNGGTGIDTADYSNVVINGTTYIGATAGVTVNLGLTGAQNTGGAGTDTLTSIENAIGTNFADRLTGNSANNVLTGLAGNDTLIGGGGNDQLTGGSGNDRLDGGTGSDTADYSTATAGVTVGLNLTFAQDTVGGGVDTLLNLENLIGSNFADKLFGDGSNNVLSGLTGNDTLHGNDGRDTLNGDGGDDTLFGGTGRDTLRGGSGLDKLYGGSEDDVLDGGFGADIMDGGDGNDIYYVDHIGDVAAEAFDDDASGNFDRVQSSVTHTLGKGIEELFLTGTDAIDGTGNAKSNDIKGSQANNVLSGLAGDDIIEGGGGMDLLDGNIGEDSLYGGTGADLLSGGSGNDEFYYFQVSDSPAGTGKDTILDFGGAGAAIGDHIFLEPVDANSMLVGDQAFTYIGSGAFSAAGQLRYAGGLLQGDVDGNGVADFEIQLVGAPPLFVGGALGTDIYL</sequence>
<evidence type="ECO:0000256" key="2">
    <source>
        <dbReference type="ARBA" id="ARBA00022525"/>
    </source>
</evidence>
<feature type="region of interest" description="Disordered" evidence="3">
    <location>
        <begin position="135"/>
        <end position="154"/>
    </location>
</feature>
<dbReference type="InterPro" id="IPR018511">
    <property type="entry name" value="Hemolysin-typ_Ca-bd_CS"/>
</dbReference>
<evidence type="ECO:0008006" key="6">
    <source>
        <dbReference type="Google" id="ProtNLM"/>
    </source>
</evidence>
<evidence type="ECO:0000313" key="5">
    <source>
        <dbReference type="Proteomes" id="UP000199032"/>
    </source>
</evidence>
<dbReference type="PANTHER" id="PTHR38340:SF1">
    <property type="entry name" value="S-LAYER PROTEIN"/>
    <property type="match status" value="1"/>
</dbReference>
<dbReference type="PANTHER" id="PTHR38340">
    <property type="entry name" value="S-LAYER PROTEIN"/>
    <property type="match status" value="1"/>
</dbReference>
<dbReference type="PROSITE" id="PS00330">
    <property type="entry name" value="HEMOLYSIN_CALCIUM"/>
    <property type="match status" value="7"/>
</dbReference>
<dbReference type="InterPro" id="IPR050557">
    <property type="entry name" value="RTX_toxin/Mannuronan_C5-epim"/>
</dbReference>
<feature type="compositionally biased region" description="Gly residues" evidence="3">
    <location>
        <begin position="135"/>
        <end position="144"/>
    </location>
</feature>
<dbReference type="OrthoDB" id="223957at2"/>
<gene>
    <name evidence="4" type="ORF">COMA1_11303</name>
</gene>